<dbReference type="AlphaFoldDB" id="M1Z5C2"/>
<evidence type="ECO:0008006" key="4">
    <source>
        <dbReference type="Google" id="ProtNLM"/>
    </source>
</evidence>
<keyword evidence="1" id="KW-0732">Signal</keyword>
<reference evidence="2 3" key="1">
    <citation type="submission" date="2016-11" db="EMBL/GenBank/DDBJ databases">
        <authorList>
            <person name="Manzoor S."/>
        </authorList>
    </citation>
    <scope>NUCLEOTIDE SEQUENCE [LARGE SCALE GENOMIC DNA]</scope>
    <source>
        <strain evidence="2">Clostridium ultunense strain Esp</strain>
    </source>
</reference>
<dbReference type="EMBL" id="LT669839">
    <property type="protein sequence ID" value="SHD77850.1"/>
    <property type="molecule type" value="Genomic_DNA"/>
</dbReference>
<proteinExistence type="predicted"/>
<feature type="chain" id="PRO_5015096427" description="DUF2680 domain-containing protein" evidence="1">
    <location>
        <begin position="24"/>
        <end position="122"/>
    </location>
</feature>
<protein>
    <recommendedName>
        <fullName evidence="4">DUF2680 domain-containing protein</fullName>
    </recommendedName>
</protein>
<dbReference type="OrthoDB" id="1787349at2"/>
<gene>
    <name evidence="2" type="ORF">CUESP1_2504</name>
</gene>
<name>M1Z5C2_9FIRM</name>
<dbReference type="RefSeq" id="WP_005582263.1">
    <property type="nucleotide sequence ID" value="NZ_LT669839.1"/>
</dbReference>
<accession>M1Z5C2</accession>
<dbReference type="Proteomes" id="UP000245423">
    <property type="component" value="Chromosome 1"/>
</dbReference>
<evidence type="ECO:0000313" key="2">
    <source>
        <dbReference type="EMBL" id="SHD77850.1"/>
    </source>
</evidence>
<organism evidence="2 3">
    <name type="scientific">[Clostridium] ultunense Esp</name>
    <dbReference type="NCBI Taxonomy" id="1288971"/>
    <lineage>
        <taxon>Bacteria</taxon>
        <taxon>Bacillati</taxon>
        <taxon>Bacillota</taxon>
        <taxon>Tissierellia</taxon>
        <taxon>Tissierellales</taxon>
        <taxon>Tepidimicrobiaceae</taxon>
        <taxon>Schnuerera</taxon>
    </lineage>
</organism>
<keyword evidence="3" id="KW-1185">Reference proteome</keyword>
<dbReference type="HOGENOM" id="CLU_164595_0_0_9"/>
<evidence type="ECO:0000256" key="1">
    <source>
        <dbReference type="SAM" id="SignalP"/>
    </source>
</evidence>
<sequence length="122" mass="14419">MKKKLIILSLVLIVGLTASIAYAQVPKILPRTNVDYEQWDDWYKERMEWRKSQLNQAVEDKEITEEDAKTWNDHFDYMEEFHREYGPMPGGGCFRGGYGWNNGNGFRNGYGPGMMRGYRWNR</sequence>
<feature type="signal peptide" evidence="1">
    <location>
        <begin position="1"/>
        <end position="23"/>
    </location>
</feature>
<evidence type="ECO:0000313" key="3">
    <source>
        <dbReference type="Proteomes" id="UP000245423"/>
    </source>
</evidence>